<dbReference type="InterPro" id="IPR006101">
    <property type="entry name" value="Glyco_hydro_2"/>
</dbReference>
<dbReference type="Pfam" id="PF16353">
    <property type="entry name" value="LacZ_4"/>
    <property type="match status" value="1"/>
</dbReference>
<dbReference type="PANTHER" id="PTHR46323:SF2">
    <property type="entry name" value="BETA-GALACTOSIDASE"/>
    <property type="match status" value="1"/>
</dbReference>
<dbReference type="PANTHER" id="PTHR46323">
    <property type="entry name" value="BETA-GALACTOSIDASE"/>
    <property type="match status" value="1"/>
</dbReference>
<dbReference type="PRINTS" id="PR00132">
    <property type="entry name" value="GLHYDRLASE2"/>
</dbReference>
<evidence type="ECO:0000259" key="7">
    <source>
        <dbReference type="SMART" id="SM01038"/>
    </source>
</evidence>
<reference evidence="8 9" key="1">
    <citation type="journal article" date="2024" name="Front Chem Biol">
        <title>Unveiling the potential of Daldinia eschscholtzii MFLUCC 19-0629 through bioactivity and bioinformatics studies for enhanced sustainable agriculture production.</title>
        <authorList>
            <person name="Brooks S."/>
            <person name="Weaver J.A."/>
            <person name="Klomchit A."/>
            <person name="Alharthi S.A."/>
            <person name="Onlamun T."/>
            <person name="Nurani R."/>
            <person name="Vong T.K."/>
            <person name="Alberti F."/>
            <person name="Greco C."/>
        </authorList>
    </citation>
    <scope>NUCLEOTIDE SEQUENCE [LARGE SCALE GENOMIC DNA]</scope>
    <source>
        <strain evidence="8">MFLUCC 19-0629</strain>
    </source>
</reference>
<evidence type="ECO:0000256" key="2">
    <source>
        <dbReference type="ARBA" id="ARBA00007401"/>
    </source>
</evidence>
<proteinExistence type="inferred from homology"/>
<evidence type="ECO:0000256" key="3">
    <source>
        <dbReference type="ARBA" id="ARBA00012756"/>
    </source>
</evidence>
<dbReference type="GO" id="GO:0005990">
    <property type="term" value="P:lactose catabolic process"/>
    <property type="evidence" value="ECO:0007669"/>
    <property type="project" value="TreeGrafter"/>
</dbReference>
<dbReference type="FunFam" id="3.20.20.80:FF:000018">
    <property type="entry name" value="Beta-galactosidase"/>
    <property type="match status" value="1"/>
</dbReference>
<dbReference type="InterPro" id="IPR050347">
    <property type="entry name" value="Bact_Beta-galactosidase"/>
</dbReference>
<dbReference type="InterPro" id="IPR017853">
    <property type="entry name" value="GH"/>
</dbReference>
<dbReference type="InterPro" id="IPR032312">
    <property type="entry name" value="LacZ_4"/>
</dbReference>
<organism evidence="8 9">
    <name type="scientific">Daldinia eschscholtzii</name>
    <dbReference type="NCBI Taxonomy" id="292717"/>
    <lineage>
        <taxon>Eukaryota</taxon>
        <taxon>Fungi</taxon>
        <taxon>Dikarya</taxon>
        <taxon>Ascomycota</taxon>
        <taxon>Pezizomycotina</taxon>
        <taxon>Sordariomycetes</taxon>
        <taxon>Xylariomycetidae</taxon>
        <taxon>Xylariales</taxon>
        <taxon>Hypoxylaceae</taxon>
        <taxon>Daldinia</taxon>
    </lineage>
</organism>
<protein>
    <recommendedName>
        <fullName evidence="3">beta-galactosidase</fullName>
        <ecNumber evidence="3">3.2.1.23</ecNumber>
    </recommendedName>
    <alternativeName>
        <fullName evidence="6">Lactase</fullName>
    </alternativeName>
</protein>
<keyword evidence="5" id="KW-0326">Glycosidase</keyword>
<gene>
    <name evidence="8" type="ORF">Daesc_005401</name>
</gene>
<dbReference type="SUPFAM" id="SSF74650">
    <property type="entry name" value="Galactose mutarotase-like"/>
    <property type="match status" value="1"/>
</dbReference>
<dbReference type="InterPro" id="IPR004199">
    <property type="entry name" value="B-gal_small/dom_5"/>
</dbReference>
<evidence type="ECO:0000256" key="6">
    <source>
        <dbReference type="ARBA" id="ARBA00032230"/>
    </source>
</evidence>
<accession>A0AAX6MLN5</accession>
<keyword evidence="4" id="KW-0378">Hydrolase</keyword>
<dbReference type="GO" id="GO:0009341">
    <property type="term" value="C:beta-galactosidase complex"/>
    <property type="evidence" value="ECO:0007669"/>
    <property type="project" value="InterPro"/>
</dbReference>
<evidence type="ECO:0000256" key="5">
    <source>
        <dbReference type="ARBA" id="ARBA00023295"/>
    </source>
</evidence>
<dbReference type="InterPro" id="IPR014718">
    <property type="entry name" value="GH-type_carb-bd"/>
</dbReference>
<dbReference type="SUPFAM" id="SSF51445">
    <property type="entry name" value="(Trans)glycosidases"/>
    <property type="match status" value="1"/>
</dbReference>
<feature type="domain" description="Beta galactosidase small chain/" evidence="7">
    <location>
        <begin position="752"/>
        <end position="1045"/>
    </location>
</feature>
<dbReference type="Gene3D" id="2.60.40.10">
    <property type="entry name" value="Immunoglobulins"/>
    <property type="match status" value="2"/>
</dbReference>
<dbReference type="InterPro" id="IPR008979">
    <property type="entry name" value="Galactose-bd-like_sf"/>
</dbReference>
<dbReference type="EMBL" id="JBANMG010000005">
    <property type="protein sequence ID" value="KAK6953101.1"/>
    <property type="molecule type" value="Genomic_DNA"/>
</dbReference>
<name>A0AAX6MLN5_9PEZI</name>
<dbReference type="InterPro" id="IPR011013">
    <property type="entry name" value="Gal_mutarotase_sf_dom"/>
</dbReference>
<comment type="caution">
    <text evidence="8">The sequence shown here is derived from an EMBL/GenBank/DDBJ whole genome shotgun (WGS) entry which is preliminary data.</text>
</comment>
<dbReference type="InterPro" id="IPR006102">
    <property type="entry name" value="Ig-like_GH2"/>
</dbReference>
<evidence type="ECO:0000313" key="9">
    <source>
        <dbReference type="Proteomes" id="UP001369815"/>
    </source>
</evidence>
<dbReference type="EC" id="3.2.1.23" evidence="3"/>
<dbReference type="Pfam" id="PF02929">
    <property type="entry name" value="Bgal_small_N"/>
    <property type="match status" value="1"/>
</dbReference>
<dbReference type="GO" id="GO:0004565">
    <property type="term" value="F:beta-galactosidase activity"/>
    <property type="evidence" value="ECO:0007669"/>
    <property type="project" value="UniProtKB-EC"/>
</dbReference>
<comment type="catalytic activity">
    <reaction evidence="1">
        <text>Hydrolysis of terminal non-reducing beta-D-galactose residues in beta-D-galactosides.</text>
        <dbReference type="EC" id="3.2.1.23"/>
    </reaction>
</comment>
<dbReference type="SUPFAM" id="SSF49785">
    <property type="entry name" value="Galactose-binding domain-like"/>
    <property type="match status" value="1"/>
</dbReference>
<dbReference type="SMART" id="SM01038">
    <property type="entry name" value="Bgal_small_N"/>
    <property type="match status" value="1"/>
</dbReference>
<keyword evidence="9" id="KW-1185">Reference proteome</keyword>
<dbReference type="AlphaFoldDB" id="A0AAX6MLN5"/>
<dbReference type="Gene3D" id="3.20.20.80">
    <property type="entry name" value="Glycosidases"/>
    <property type="match status" value="1"/>
</dbReference>
<dbReference type="Gene3D" id="2.70.98.10">
    <property type="match status" value="1"/>
</dbReference>
<dbReference type="Pfam" id="PF02836">
    <property type="entry name" value="Glyco_hydro_2_C"/>
    <property type="match status" value="1"/>
</dbReference>
<sequence>MSQNIYPVSQPDWNNLNVLHKNTIPPRAHFHTYNTVEDALSLDSTKSNTYCLSGIWKFKFAENPFEGHEGFEDPIFNTAEWDNITVPSMWQLNGYGKGPHYTNVNFPIPVNPPEVPFDDNETGFYVKKFTVPEKLKGLQLRLRFEGVDSAFHVWVNGKEVGYHQGSRNPSEFDVTNVIHESGENSIAVQVYQYCDGTYIEDQDQWRMSGIYRDVYLLGFPLESRVENLFVQTKLDNQYLNAELKIRIDITGTGKLQIDLWDPSKSKIIATEARSVSQGSAGFSLLVQNPSKWTAETPTLYYLVVSLNSASFVAHRVGFRQVEMKDGLIKVNGRRIVLRGANRHEHHPRFGRAVPYEFMKRDLILMKTHNINAIRTCHQPSDVRLYDLADELGFWIMDEADLECHGFESICDAALSPEDRALPFRQRQLLTRTDAARWTTDNPAWEHAYMDRARQLVYRDQLHPSVIIWSLGNEAFFGRNFKSMYNWIKSYDDSRPIHYEADIYAETMDMYSTMYPPIETIIEFAKDDSKSKPLVLCEFIHAMGNGPGNIKEYIDAFYSHRKLQGGFVWEWANHGLLKKDDYSGDEFYAYGGDFGDEPNDSNFIMDGVLHSDHTPTPGLIEYKKAIEPIKVVSYTSQTATVVNRYDFITLDHLRCVYVILDEGRSASHTGNIEIPSGIGPGQTTDLSLPARTINTTGEVILQLFFHQRAATPSLPAGFEIAFEEIPFNDPSPLTLQLQSPDKVTITTTLTLWSIFSPGSSWTFSPVHGRLRSFTKNRSEFLAVGPEFTAYRAPTDNDAPQDGRDWKNRLLHLAKCHTRSCSWDIEANGQAVIVRVKQRFAPPVLSWSIDLDITYKFFASGMLAIRVRGKPKGLNLPRTLPRIGLTLELPNEWAGGNKNAGAVTWYGRGPGESYRDKKLSQRIGVYQVAEVSELWNDYEYPQEGGNRTDTRWVKFTHASGESITAQFLGLSDAARERKLFDFNASHYRVADIEAAKHPYELRKKKTENVVLRLDATHHGLGSGSCGPSTRDEYSLFTEDFEFEVVLS</sequence>
<dbReference type="SUPFAM" id="SSF49303">
    <property type="entry name" value="beta-Galactosidase/glucuronidase domain"/>
    <property type="match status" value="2"/>
</dbReference>
<evidence type="ECO:0000256" key="1">
    <source>
        <dbReference type="ARBA" id="ARBA00001412"/>
    </source>
</evidence>
<evidence type="ECO:0000313" key="8">
    <source>
        <dbReference type="EMBL" id="KAK6953101.1"/>
    </source>
</evidence>
<dbReference type="InterPro" id="IPR006103">
    <property type="entry name" value="Glyco_hydro_2_cat"/>
</dbReference>
<dbReference type="InterPro" id="IPR013783">
    <property type="entry name" value="Ig-like_fold"/>
</dbReference>
<dbReference type="InterPro" id="IPR036156">
    <property type="entry name" value="Beta-gal/glucu_dom_sf"/>
</dbReference>
<dbReference type="Proteomes" id="UP001369815">
    <property type="component" value="Unassembled WGS sequence"/>
</dbReference>
<dbReference type="GO" id="GO:0030246">
    <property type="term" value="F:carbohydrate binding"/>
    <property type="evidence" value="ECO:0007669"/>
    <property type="project" value="InterPro"/>
</dbReference>
<dbReference type="Pfam" id="PF02837">
    <property type="entry name" value="Glyco_hydro_2_N"/>
    <property type="match status" value="1"/>
</dbReference>
<evidence type="ECO:0000256" key="4">
    <source>
        <dbReference type="ARBA" id="ARBA00022801"/>
    </source>
</evidence>
<comment type="similarity">
    <text evidence="2">Belongs to the glycosyl hydrolase 2 family.</text>
</comment>
<dbReference type="Pfam" id="PF00703">
    <property type="entry name" value="Glyco_hydro_2"/>
    <property type="match status" value="1"/>
</dbReference>
<dbReference type="Gene3D" id="2.60.120.260">
    <property type="entry name" value="Galactose-binding domain-like"/>
    <property type="match status" value="1"/>
</dbReference>
<dbReference type="InterPro" id="IPR006104">
    <property type="entry name" value="Glyco_hydro_2_N"/>
</dbReference>